<organism evidence="1 2">
    <name type="scientific">Streptomyces sannanensis</name>
    <dbReference type="NCBI Taxonomy" id="285536"/>
    <lineage>
        <taxon>Bacteria</taxon>
        <taxon>Bacillati</taxon>
        <taxon>Actinomycetota</taxon>
        <taxon>Actinomycetes</taxon>
        <taxon>Kitasatosporales</taxon>
        <taxon>Streptomycetaceae</taxon>
        <taxon>Streptomyces</taxon>
    </lineage>
</organism>
<name>A0ABP6S4S1_9ACTN</name>
<comment type="caution">
    <text evidence="1">The sequence shown here is derived from an EMBL/GenBank/DDBJ whole genome shotgun (WGS) entry which is preliminary data.</text>
</comment>
<evidence type="ECO:0000313" key="1">
    <source>
        <dbReference type="EMBL" id="GAA3368131.1"/>
    </source>
</evidence>
<sequence length="101" mass="10294">MVGGVVGDARAPRGRREALIGRAVVPIGLEVTAERLEVSNVEPGDADVTAADVVSPTAAAGRTAPRAQAAASTTVTAQAMVFFTGELLGVLEPTRERVPAE</sequence>
<dbReference type="Proteomes" id="UP001499990">
    <property type="component" value="Unassembled WGS sequence"/>
</dbReference>
<accession>A0ABP6S4S1</accession>
<protein>
    <submittedName>
        <fullName evidence="1">Uncharacterized protein</fullName>
    </submittedName>
</protein>
<gene>
    <name evidence="1" type="ORF">GCM10020367_05240</name>
</gene>
<proteinExistence type="predicted"/>
<dbReference type="EMBL" id="BAAAYL010000001">
    <property type="protein sequence ID" value="GAA3368131.1"/>
    <property type="molecule type" value="Genomic_DNA"/>
</dbReference>
<reference evidence="2" key="1">
    <citation type="journal article" date="2019" name="Int. J. Syst. Evol. Microbiol.">
        <title>The Global Catalogue of Microorganisms (GCM) 10K type strain sequencing project: providing services to taxonomists for standard genome sequencing and annotation.</title>
        <authorList>
            <consortium name="The Broad Institute Genomics Platform"/>
            <consortium name="The Broad Institute Genome Sequencing Center for Infectious Disease"/>
            <person name="Wu L."/>
            <person name="Ma J."/>
        </authorList>
    </citation>
    <scope>NUCLEOTIDE SEQUENCE [LARGE SCALE GENOMIC DNA]</scope>
    <source>
        <strain evidence="2">JCM 9651</strain>
    </source>
</reference>
<keyword evidence="2" id="KW-1185">Reference proteome</keyword>
<evidence type="ECO:0000313" key="2">
    <source>
        <dbReference type="Proteomes" id="UP001499990"/>
    </source>
</evidence>